<name>A0AAV1RRP5_9ROSI</name>
<protein>
    <submittedName>
        <fullName evidence="1">Uncharacterized protein</fullName>
    </submittedName>
</protein>
<gene>
    <name evidence="1" type="ORF">DCAF_LOCUS14040</name>
</gene>
<proteinExistence type="predicted"/>
<dbReference type="AlphaFoldDB" id="A0AAV1RRP5"/>
<reference evidence="1 2" key="1">
    <citation type="submission" date="2024-01" db="EMBL/GenBank/DDBJ databases">
        <authorList>
            <person name="Waweru B."/>
        </authorList>
    </citation>
    <scope>NUCLEOTIDE SEQUENCE [LARGE SCALE GENOMIC DNA]</scope>
</reference>
<keyword evidence="2" id="KW-1185">Reference proteome</keyword>
<evidence type="ECO:0000313" key="2">
    <source>
        <dbReference type="Proteomes" id="UP001314170"/>
    </source>
</evidence>
<evidence type="ECO:0000313" key="1">
    <source>
        <dbReference type="EMBL" id="CAK7338992.1"/>
    </source>
</evidence>
<organism evidence="1 2">
    <name type="scientific">Dovyalis caffra</name>
    <dbReference type="NCBI Taxonomy" id="77055"/>
    <lineage>
        <taxon>Eukaryota</taxon>
        <taxon>Viridiplantae</taxon>
        <taxon>Streptophyta</taxon>
        <taxon>Embryophyta</taxon>
        <taxon>Tracheophyta</taxon>
        <taxon>Spermatophyta</taxon>
        <taxon>Magnoliopsida</taxon>
        <taxon>eudicotyledons</taxon>
        <taxon>Gunneridae</taxon>
        <taxon>Pentapetalae</taxon>
        <taxon>rosids</taxon>
        <taxon>fabids</taxon>
        <taxon>Malpighiales</taxon>
        <taxon>Salicaceae</taxon>
        <taxon>Flacourtieae</taxon>
        <taxon>Dovyalis</taxon>
    </lineage>
</organism>
<dbReference type="EMBL" id="CAWUPB010001156">
    <property type="protein sequence ID" value="CAK7338992.1"/>
    <property type="molecule type" value="Genomic_DNA"/>
</dbReference>
<comment type="caution">
    <text evidence="1">The sequence shown here is derived from an EMBL/GenBank/DDBJ whole genome shotgun (WGS) entry which is preliminary data.</text>
</comment>
<sequence length="50" mass="5564">MNEDVDGMILPMKPKIGKVFLTLSEPYILANTNKVDLHQRMVGGYGRANS</sequence>
<dbReference type="Proteomes" id="UP001314170">
    <property type="component" value="Unassembled WGS sequence"/>
</dbReference>
<accession>A0AAV1RRP5</accession>